<dbReference type="NCBIfam" id="NF037981">
    <property type="entry name" value="NCS2_1"/>
    <property type="match status" value="1"/>
</dbReference>
<keyword evidence="11" id="KW-1185">Reference proteome</keyword>
<dbReference type="Proteomes" id="UP001595993">
    <property type="component" value="Unassembled WGS sequence"/>
</dbReference>
<evidence type="ECO:0000256" key="1">
    <source>
        <dbReference type="ARBA" id="ARBA00004651"/>
    </source>
</evidence>
<comment type="caution">
    <text evidence="10">The sequence shown here is derived from an EMBL/GenBank/DDBJ whole genome shotgun (WGS) entry which is preliminary data.</text>
</comment>
<feature type="transmembrane region" description="Helical" evidence="9">
    <location>
        <begin position="21"/>
        <end position="45"/>
    </location>
</feature>
<keyword evidence="6 9" id="KW-1133">Transmembrane helix</keyword>
<evidence type="ECO:0000256" key="3">
    <source>
        <dbReference type="ARBA" id="ARBA00022448"/>
    </source>
</evidence>
<name>A0ABV9G7D1_9ACTN</name>
<dbReference type="NCBIfam" id="TIGR00801">
    <property type="entry name" value="ncs2"/>
    <property type="match status" value="1"/>
</dbReference>
<feature type="compositionally biased region" description="Basic and acidic residues" evidence="8">
    <location>
        <begin position="441"/>
        <end position="461"/>
    </location>
</feature>
<accession>A0ABV9G7D1</accession>
<dbReference type="PANTHER" id="PTHR42810">
    <property type="entry name" value="PURINE PERMEASE C1399.01C-RELATED"/>
    <property type="match status" value="1"/>
</dbReference>
<protein>
    <submittedName>
        <fullName evidence="10">Nucleobase:cation symporter-2 family protein</fullName>
    </submittedName>
</protein>
<dbReference type="PROSITE" id="PS01116">
    <property type="entry name" value="XANTH_URACIL_PERMASE"/>
    <property type="match status" value="1"/>
</dbReference>
<evidence type="ECO:0000313" key="11">
    <source>
        <dbReference type="Proteomes" id="UP001595993"/>
    </source>
</evidence>
<feature type="transmembrane region" description="Helical" evidence="9">
    <location>
        <begin position="169"/>
        <end position="186"/>
    </location>
</feature>
<keyword evidence="7 9" id="KW-0472">Membrane</keyword>
<dbReference type="Pfam" id="PF00860">
    <property type="entry name" value="Xan_ur_permease"/>
    <property type="match status" value="1"/>
</dbReference>
<feature type="region of interest" description="Disordered" evidence="8">
    <location>
        <begin position="437"/>
        <end position="467"/>
    </location>
</feature>
<feature type="transmembrane region" description="Helical" evidence="9">
    <location>
        <begin position="347"/>
        <end position="369"/>
    </location>
</feature>
<dbReference type="PANTHER" id="PTHR42810:SF4">
    <property type="entry name" value="URIC ACID TRANSPORTER UACT"/>
    <property type="match status" value="1"/>
</dbReference>
<evidence type="ECO:0000256" key="5">
    <source>
        <dbReference type="ARBA" id="ARBA00022692"/>
    </source>
</evidence>
<dbReference type="InterPro" id="IPR006043">
    <property type="entry name" value="NCS2"/>
</dbReference>
<dbReference type="EMBL" id="JBHSFE010000010">
    <property type="protein sequence ID" value="MFC4608504.1"/>
    <property type="molecule type" value="Genomic_DNA"/>
</dbReference>
<keyword evidence="4" id="KW-1003">Cell membrane</keyword>
<evidence type="ECO:0000256" key="2">
    <source>
        <dbReference type="ARBA" id="ARBA00008821"/>
    </source>
</evidence>
<feature type="transmembrane region" description="Helical" evidence="9">
    <location>
        <begin position="136"/>
        <end position="157"/>
    </location>
</feature>
<dbReference type="InterPro" id="IPR006042">
    <property type="entry name" value="Xan_ur_permease"/>
</dbReference>
<evidence type="ECO:0000256" key="4">
    <source>
        <dbReference type="ARBA" id="ARBA00022475"/>
    </source>
</evidence>
<feature type="transmembrane region" description="Helical" evidence="9">
    <location>
        <begin position="316"/>
        <end position="335"/>
    </location>
</feature>
<gene>
    <name evidence="10" type="ORF">ACFO9E_11840</name>
</gene>
<evidence type="ECO:0000256" key="9">
    <source>
        <dbReference type="SAM" id="Phobius"/>
    </source>
</evidence>
<keyword evidence="3" id="KW-0813">Transport</keyword>
<feature type="transmembrane region" description="Helical" evidence="9">
    <location>
        <begin position="381"/>
        <end position="400"/>
    </location>
</feature>
<dbReference type="NCBIfam" id="TIGR03173">
    <property type="entry name" value="pbuX"/>
    <property type="match status" value="1"/>
</dbReference>
<evidence type="ECO:0000256" key="7">
    <source>
        <dbReference type="ARBA" id="ARBA00023136"/>
    </source>
</evidence>
<evidence type="ECO:0000313" key="10">
    <source>
        <dbReference type="EMBL" id="MFC4608504.1"/>
    </source>
</evidence>
<organism evidence="10 11">
    <name type="scientific">Streptomyces maoxianensis</name>
    <dbReference type="NCBI Taxonomy" id="1459942"/>
    <lineage>
        <taxon>Bacteria</taxon>
        <taxon>Bacillati</taxon>
        <taxon>Actinomycetota</taxon>
        <taxon>Actinomycetes</taxon>
        <taxon>Kitasatosporales</taxon>
        <taxon>Streptomycetaceae</taxon>
        <taxon>Streptomyces</taxon>
    </lineage>
</organism>
<evidence type="ECO:0000256" key="8">
    <source>
        <dbReference type="SAM" id="MobiDB-lite"/>
    </source>
</evidence>
<evidence type="ECO:0000256" key="6">
    <source>
        <dbReference type="ARBA" id="ARBA00022989"/>
    </source>
</evidence>
<proteinExistence type="inferred from homology"/>
<keyword evidence="5 9" id="KW-0812">Transmembrane</keyword>
<comment type="subcellular location">
    <subcellularLocation>
        <location evidence="1">Cell membrane</location>
        <topology evidence="1">Multi-pass membrane protein</topology>
    </subcellularLocation>
</comment>
<feature type="transmembrane region" description="Helical" evidence="9">
    <location>
        <begin position="193"/>
        <end position="213"/>
    </location>
</feature>
<feature type="transmembrane region" description="Helical" evidence="9">
    <location>
        <begin position="105"/>
        <end position="124"/>
    </location>
</feature>
<dbReference type="RefSeq" id="WP_381194082.1">
    <property type="nucleotide sequence ID" value="NZ_JBHSFE010000010.1"/>
</dbReference>
<sequence length="467" mass="47192">MDAAVSRHPVDSRPPAARLAALGIQHVLIMYTGCVTVPLIFGAAAGLDSSAIALLINADLLVAGLVTLVQSLGIGKILGIRLPIVTGATFAGVTPMILIEQEYGMQAVYGSMLAAGFFGLLIAVPFARLVRFFPPLVSGTVITVIGLSLIGVAAGLITGNDPKAADYASGSRLALAGGVLAFIVIFARFARGYLGQIGVLLALVVGTLAAVPMDLTDFSGVSGANWLGLAAPFHFGAPQFPPTAVVAMCVVMLVIFTESTASMLAVGEAAGRPVSDKDLARGLAADGLSGVLGGAMNSFMDTVFSQNVGLIGMTKVVSRYVTAVAGGILIALGLVPKLGEVVAALPGPVVGAAGLVLFATVTMVGINTLRRVDLGDGHNMTIASVSLGVGLLPEVADGIYDGFPSWAQIITGSGITSAAVTAFALNLLFHHTTLPGAAAPSHDRVGGPDREDARGRGEGSKEAASST</sequence>
<dbReference type="InterPro" id="IPR017588">
    <property type="entry name" value="UacT-like"/>
</dbReference>
<feature type="transmembrane region" description="Helical" evidence="9">
    <location>
        <begin position="80"/>
        <end position="99"/>
    </location>
</feature>
<feature type="transmembrane region" description="Helical" evidence="9">
    <location>
        <begin position="233"/>
        <end position="256"/>
    </location>
</feature>
<reference evidence="11" key="1">
    <citation type="journal article" date="2019" name="Int. J. Syst. Evol. Microbiol.">
        <title>The Global Catalogue of Microorganisms (GCM) 10K type strain sequencing project: providing services to taxonomists for standard genome sequencing and annotation.</title>
        <authorList>
            <consortium name="The Broad Institute Genomics Platform"/>
            <consortium name="The Broad Institute Genome Sequencing Center for Infectious Disease"/>
            <person name="Wu L."/>
            <person name="Ma J."/>
        </authorList>
    </citation>
    <scope>NUCLEOTIDE SEQUENCE [LARGE SCALE GENOMIC DNA]</scope>
    <source>
        <strain evidence="11">CGMCC 4.7139</strain>
    </source>
</reference>
<feature type="transmembrane region" description="Helical" evidence="9">
    <location>
        <begin position="51"/>
        <end position="68"/>
    </location>
</feature>
<feature type="transmembrane region" description="Helical" evidence="9">
    <location>
        <begin position="406"/>
        <end position="429"/>
    </location>
</feature>
<comment type="similarity">
    <text evidence="2">Belongs to the nucleobase:cation symporter-2 (NCS2) (TC 2.A.40) family.</text>
</comment>